<evidence type="ECO:0000313" key="3">
    <source>
        <dbReference type="Proteomes" id="UP001152320"/>
    </source>
</evidence>
<name>A0A9Q1BLW6_HOLLE</name>
<gene>
    <name evidence="2" type="ORF">HOLleu_28390</name>
</gene>
<feature type="compositionally biased region" description="Basic residues" evidence="1">
    <location>
        <begin position="7"/>
        <end position="27"/>
    </location>
</feature>
<dbReference type="Proteomes" id="UP001152320">
    <property type="component" value="Chromosome 14"/>
</dbReference>
<protein>
    <submittedName>
        <fullName evidence="2">Uncharacterized protein</fullName>
    </submittedName>
</protein>
<evidence type="ECO:0000256" key="1">
    <source>
        <dbReference type="SAM" id="MobiDB-lite"/>
    </source>
</evidence>
<reference evidence="2" key="1">
    <citation type="submission" date="2021-10" db="EMBL/GenBank/DDBJ databases">
        <title>Tropical sea cucumber genome reveals ecological adaptation and Cuvierian tubules defense mechanism.</title>
        <authorList>
            <person name="Chen T."/>
        </authorList>
    </citation>
    <scope>NUCLEOTIDE SEQUENCE</scope>
    <source>
        <strain evidence="2">Nanhai2018</strain>
        <tissue evidence="2">Muscle</tissue>
    </source>
</reference>
<feature type="region of interest" description="Disordered" evidence="1">
    <location>
        <begin position="1"/>
        <end position="49"/>
    </location>
</feature>
<sequence length="93" mass="11577">MKERGKCTRRKVRRKKKQEKRKKRREKRERERPSEQRKEQGREGQSRARERCWCRRKTGDWNAFVDNVYHNIFKARNQHFLKLKTYSVGKKAT</sequence>
<keyword evidence="3" id="KW-1185">Reference proteome</keyword>
<organism evidence="2 3">
    <name type="scientific">Holothuria leucospilota</name>
    <name type="common">Black long sea cucumber</name>
    <name type="synonym">Mertensiothuria leucospilota</name>
    <dbReference type="NCBI Taxonomy" id="206669"/>
    <lineage>
        <taxon>Eukaryota</taxon>
        <taxon>Metazoa</taxon>
        <taxon>Echinodermata</taxon>
        <taxon>Eleutherozoa</taxon>
        <taxon>Echinozoa</taxon>
        <taxon>Holothuroidea</taxon>
        <taxon>Aspidochirotacea</taxon>
        <taxon>Aspidochirotida</taxon>
        <taxon>Holothuriidae</taxon>
        <taxon>Holothuria</taxon>
    </lineage>
</organism>
<proteinExistence type="predicted"/>
<accession>A0A9Q1BLW6</accession>
<evidence type="ECO:0000313" key="2">
    <source>
        <dbReference type="EMBL" id="KAJ8029077.1"/>
    </source>
</evidence>
<comment type="caution">
    <text evidence="2">The sequence shown here is derived from an EMBL/GenBank/DDBJ whole genome shotgun (WGS) entry which is preliminary data.</text>
</comment>
<dbReference type="AlphaFoldDB" id="A0A9Q1BLW6"/>
<dbReference type="EMBL" id="JAIZAY010000014">
    <property type="protein sequence ID" value="KAJ8029077.1"/>
    <property type="molecule type" value="Genomic_DNA"/>
</dbReference>
<feature type="compositionally biased region" description="Basic and acidic residues" evidence="1">
    <location>
        <begin position="28"/>
        <end position="49"/>
    </location>
</feature>